<dbReference type="STRING" id="1072256.CUTER_09860"/>
<proteinExistence type="predicted"/>
<evidence type="ECO:0000313" key="3">
    <source>
        <dbReference type="Proteomes" id="UP000035548"/>
    </source>
</evidence>
<comment type="cofactor">
    <cofactor evidence="1">
        <name>FAD</name>
        <dbReference type="ChEBI" id="CHEBI:57692"/>
    </cofactor>
</comment>
<dbReference type="SUPFAM" id="SSF52343">
    <property type="entry name" value="Ferredoxin reductase-like, C-terminal NADP-linked domain"/>
    <property type="match status" value="1"/>
</dbReference>
<reference evidence="2 3" key="1">
    <citation type="journal article" date="2015" name="Genome Announc.">
        <title>Virulence Factor Genes Detected in the Complete Genome Sequence of Corynebacterium uterequi DSM 45634, Isolated from the Uterus of a Maiden Mare.</title>
        <authorList>
            <person name="Ruckert C."/>
            <person name="Kriete M."/>
            <person name="Jaenicke S."/>
            <person name="Winkler A."/>
            <person name="Tauch A."/>
        </authorList>
    </citation>
    <scope>NUCLEOTIDE SEQUENCE [LARGE SCALE GENOMIC DNA]</scope>
    <source>
        <strain evidence="2 3">DSM 45634</strain>
    </source>
</reference>
<dbReference type="PATRIC" id="fig|1072256.5.peg.1943"/>
<gene>
    <name evidence="2" type="ORF">CUTER_09860</name>
</gene>
<reference evidence="3" key="2">
    <citation type="submission" date="2015-05" db="EMBL/GenBank/DDBJ databases">
        <title>Complete genome sequence of Corynebacterium uterequi DSM 45634, isolated from the uterus of a maiden mare.</title>
        <authorList>
            <person name="Ruckert C."/>
            <person name="Albersmeier A."/>
            <person name="Winkler A."/>
            <person name="Tauch A."/>
        </authorList>
    </citation>
    <scope>NUCLEOTIDE SEQUENCE [LARGE SCALE GENOMIC DNA]</scope>
    <source>
        <strain evidence="3">DSM 45634</strain>
    </source>
</reference>
<dbReference type="RefSeq" id="WP_047260252.1">
    <property type="nucleotide sequence ID" value="NZ_CP011546.1"/>
</dbReference>
<evidence type="ECO:0000256" key="1">
    <source>
        <dbReference type="ARBA" id="ARBA00001974"/>
    </source>
</evidence>
<dbReference type="PANTHER" id="PTHR47354:SF5">
    <property type="entry name" value="PROTEIN RFBI"/>
    <property type="match status" value="1"/>
</dbReference>
<accession>A0A0G3HGP7</accession>
<protein>
    <submittedName>
        <fullName evidence="2">Uncharacterized protein</fullName>
    </submittedName>
</protein>
<dbReference type="GO" id="GO:0016491">
    <property type="term" value="F:oxidoreductase activity"/>
    <property type="evidence" value="ECO:0007669"/>
    <property type="project" value="TreeGrafter"/>
</dbReference>
<dbReference type="OrthoDB" id="3213438at2"/>
<name>A0A0G3HGP7_9CORY</name>
<dbReference type="Gene3D" id="3.40.50.80">
    <property type="entry name" value="Nucleotide-binding domain of ferredoxin-NADP reductase (FNR) module"/>
    <property type="match status" value="1"/>
</dbReference>
<organism evidence="2 3">
    <name type="scientific">Corynebacterium uterequi</name>
    <dbReference type="NCBI Taxonomy" id="1072256"/>
    <lineage>
        <taxon>Bacteria</taxon>
        <taxon>Bacillati</taxon>
        <taxon>Actinomycetota</taxon>
        <taxon>Actinomycetes</taxon>
        <taxon>Mycobacteriales</taxon>
        <taxon>Corynebacteriaceae</taxon>
        <taxon>Corynebacterium</taxon>
    </lineage>
</organism>
<dbReference type="AlphaFoldDB" id="A0A0G3HGP7"/>
<evidence type="ECO:0000313" key="2">
    <source>
        <dbReference type="EMBL" id="AKK11940.1"/>
    </source>
</evidence>
<dbReference type="InterPro" id="IPR039261">
    <property type="entry name" value="FNR_nucleotide-bd"/>
</dbReference>
<keyword evidence="3" id="KW-1185">Reference proteome</keyword>
<dbReference type="EMBL" id="CP011546">
    <property type="protein sequence ID" value="AKK11940.1"/>
    <property type="molecule type" value="Genomic_DNA"/>
</dbReference>
<dbReference type="Proteomes" id="UP000035548">
    <property type="component" value="Chromosome"/>
</dbReference>
<sequence length="394" mass="41997">MTGLTLASVADAIRSFPDEFRSRTLTGFFAAEFQARQLFGLHATQAHDGLPEVIAWALERCGIDGHVPSEVLDRLQRLALVNRRFGFAPSAYSSYAEAITTALKDLAYVHFGEVNILPSQMFAATLALDTCARYMQRAAQKADDAGVPAIHHAAVEDVNRISSRLSVVRLRCTPELVYEPGQAIYVTAPYLAGLWHSLTPTTPANLGSSVEFYVDATDGFDAVASLAAARIDEQWILGGAHASLRLDPAATSLTIIAHGTGLAAAHALVFSLVDAARRPQVHLVATAEYPGELINPPSLRALAAHSTWLTLDACVAHDADAWLVPRPGVARTTAAEVGAHHGSAVSTLGRAQLRADQIIVLGAAEKVQATCEELVGAGVAPERITTRDDDFLAR</sequence>
<dbReference type="InterPro" id="IPR050415">
    <property type="entry name" value="MRET"/>
</dbReference>
<dbReference type="PANTHER" id="PTHR47354">
    <property type="entry name" value="NADH OXIDOREDUCTASE HCR"/>
    <property type="match status" value="1"/>
</dbReference>
<dbReference type="KEGG" id="cut:CUTER_09860"/>